<dbReference type="EMBL" id="AGYT01000027">
    <property type="protein sequence ID" value="ENY98430.1"/>
    <property type="molecule type" value="Genomic_DNA"/>
</dbReference>
<organism evidence="1 2">
    <name type="scientific">Clostridium thermobutyricum</name>
    <dbReference type="NCBI Taxonomy" id="29372"/>
    <lineage>
        <taxon>Bacteria</taxon>
        <taxon>Bacillati</taxon>
        <taxon>Bacillota</taxon>
        <taxon>Clostridia</taxon>
        <taxon>Eubacteriales</taxon>
        <taxon>Clostridiaceae</taxon>
        <taxon>Clostridium</taxon>
    </lineage>
</organism>
<evidence type="ECO:0000313" key="1">
    <source>
        <dbReference type="EMBL" id="ENY98430.1"/>
    </source>
</evidence>
<dbReference type="PATRIC" id="fig|999411.4.peg.3256"/>
<accession>N9W5Z8</accession>
<proteinExistence type="predicted"/>
<sequence length="59" mass="7304">MERDTILKLIEELKKLTYSELLDLVNQTDNNDEKDLYIYYYNKKLSIEIRELIEEEKYK</sequence>
<reference evidence="1 2" key="1">
    <citation type="submission" date="2013-01" db="EMBL/GenBank/DDBJ databases">
        <title>The Genome Sequence of Clostridium colicanis 209318.</title>
        <authorList>
            <consortium name="The Broad Institute Genome Sequencing Platform"/>
            <person name="Earl A."/>
            <person name="Ward D."/>
            <person name="Feldgarden M."/>
            <person name="Gevers D."/>
            <person name="Courvalin P."/>
            <person name="Lambert T."/>
            <person name="Walker B."/>
            <person name="Young S.K."/>
            <person name="Zeng Q."/>
            <person name="Gargeya S."/>
            <person name="Fitzgerald M."/>
            <person name="Haas B."/>
            <person name="Abouelleil A."/>
            <person name="Alvarado L."/>
            <person name="Arachchi H.M."/>
            <person name="Berlin A.M."/>
            <person name="Chapman S.B."/>
            <person name="Dewar J."/>
            <person name="Goldberg J."/>
            <person name="Griggs A."/>
            <person name="Gujja S."/>
            <person name="Hansen M."/>
            <person name="Howarth C."/>
            <person name="Imamovic A."/>
            <person name="Larimer J."/>
            <person name="McCowan C."/>
            <person name="Murphy C."/>
            <person name="Neiman D."/>
            <person name="Pearson M."/>
            <person name="Priest M."/>
            <person name="Roberts A."/>
            <person name="Saif S."/>
            <person name="Shea T."/>
            <person name="Sisk P."/>
            <person name="Sykes S."/>
            <person name="Wortman J."/>
            <person name="Nusbaum C."/>
            <person name="Birren B."/>
        </authorList>
    </citation>
    <scope>NUCLEOTIDE SEQUENCE [LARGE SCALE GENOMIC DNA]</scope>
    <source>
        <strain evidence="1 2">209318</strain>
    </source>
</reference>
<dbReference type="HOGENOM" id="CLU_2952153_0_0_9"/>
<gene>
    <name evidence="1" type="ORF">HMPREF1092_03341</name>
</gene>
<dbReference type="RefSeq" id="WP_002599781.1">
    <property type="nucleotide sequence ID" value="NZ_KB850961.1"/>
</dbReference>
<dbReference type="Proteomes" id="UP000013097">
    <property type="component" value="Unassembled WGS sequence"/>
</dbReference>
<dbReference type="AlphaFoldDB" id="N9W5Z8"/>
<evidence type="ECO:0000313" key="2">
    <source>
        <dbReference type="Proteomes" id="UP000013097"/>
    </source>
</evidence>
<name>N9W5Z8_9CLOT</name>
<comment type="caution">
    <text evidence="1">The sequence shown here is derived from an EMBL/GenBank/DDBJ whole genome shotgun (WGS) entry which is preliminary data.</text>
</comment>
<protein>
    <submittedName>
        <fullName evidence="1">Uncharacterized protein</fullName>
    </submittedName>
</protein>
<keyword evidence="2" id="KW-1185">Reference proteome</keyword>